<protein>
    <submittedName>
        <fullName evidence="1">Uncharacterized protein</fullName>
    </submittedName>
</protein>
<organism evidence="1 2">
    <name type="scientific">Thraustotheca clavata</name>
    <dbReference type="NCBI Taxonomy" id="74557"/>
    <lineage>
        <taxon>Eukaryota</taxon>
        <taxon>Sar</taxon>
        <taxon>Stramenopiles</taxon>
        <taxon>Oomycota</taxon>
        <taxon>Saprolegniomycetes</taxon>
        <taxon>Saprolegniales</taxon>
        <taxon>Achlyaceae</taxon>
        <taxon>Thraustotheca</taxon>
    </lineage>
</organism>
<sequence>MAIVAVAAVVSYGYSWLQRAEENEEMGISTVEVASDTDTLVDMDAKSIPELILILERCQGSLLVEAAVIRLGDLAAFSKKISIKAVDLMFYYVAALQREIAKCGGITLLLERLSDMDCTQRCATVILTTLANLAVNDNNHHEIGNEDNLEMYRAWYIEGDIETKRACARLLKNLAMWECHAAELLAIDVLSPLAKDLFQLNDSTLDETILQCWLNMIEPCTELHFLQKMLSAIENGDPLSERSKETTNRILFLCTKREEAAHIFGEQIVHVLNSLEYFLETTESKPVPGHDELWKWYLDQTTLEKPWET</sequence>
<dbReference type="EMBL" id="JNBS01000623">
    <property type="protein sequence ID" value="OQS04386.1"/>
    <property type="molecule type" value="Genomic_DNA"/>
</dbReference>
<dbReference type="InterPro" id="IPR016024">
    <property type="entry name" value="ARM-type_fold"/>
</dbReference>
<proteinExistence type="predicted"/>
<keyword evidence="2" id="KW-1185">Reference proteome</keyword>
<gene>
    <name evidence="1" type="ORF">THRCLA_03371</name>
</gene>
<dbReference type="OrthoDB" id="64669at2759"/>
<dbReference type="SUPFAM" id="SSF48371">
    <property type="entry name" value="ARM repeat"/>
    <property type="match status" value="1"/>
</dbReference>
<dbReference type="Gene3D" id="1.25.10.10">
    <property type="entry name" value="Leucine-rich Repeat Variant"/>
    <property type="match status" value="1"/>
</dbReference>
<dbReference type="Proteomes" id="UP000243217">
    <property type="component" value="Unassembled WGS sequence"/>
</dbReference>
<dbReference type="InterPro" id="IPR011989">
    <property type="entry name" value="ARM-like"/>
</dbReference>
<reference evidence="1 2" key="1">
    <citation type="journal article" date="2014" name="Genome Biol. Evol.">
        <title>The secreted proteins of Achlya hypogyna and Thraustotheca clavata identify the ancestral oomycete secretome and reveal gene acquisitions by horizontal gene transfer.</title>
        <authorList>
            <person name="Misner I."/>
            <person name="Blouin N."/>
            <person name="Leonard G."/>
            <person name="Richards T.A."/>
            <person name="Lane C.E."/>
        </authorList>
    </citation>
    <scope>NUCLEOTIDE SEQUENCE [LARGE SCALE GENOMIC DNA]</scope>
    <source>
        <strain evidence="1 2">ATCC 34112</strain>
    </source>
</reference>
<comment type="caution">
    <text evidence="1">The sequence shown here is derived from an EMBL/GenBank/DDBJ whole genome shotgun (WGS) entry which is preliminary data.</text>
</comment>
<accession>A0A1W0A272</accession>
<evidence type="ECO:0000313" key="1">
    <source>
        <dbReference type="EMBL" id="OQS04386.1"/>
    </source>
</evidence>
<evidence type="ECO:0000313" key="2">
    <source>
        <dbReference type="Proteomes" id="UP000243217"/>
    </source>
</evidence>
<name>A0A1W0A272_9STRA</name>
<dbReference type="AlphaFoldDB" id="A0A1W0A272"/>